<dbReference type="PRINTS" id="PR00598">
    <property type="entry name" value="HTHMARR"/>
</dbReference>
<dbReference type="GO" id="GO:0003700">
    <property type="term" value="F:DNA-binding transcription factor activity"/>
    <property type="evidence" value="ECO:0007669"/>
    <property type="project" value="InterPro"/>
</dbReference>
<name>A0A9E8CT30_9HYPH</name>
<dbReference type="InterPro" id="IPR036390">
    <property type="entry name" value="WH_DNA-bd_sf"/>
</dbReference>
<evidence type="ECO:0000256" key="2">
    <source>
        <dbReference type="ARBA" id="ARBA00023125"/>
    </source>
</evidence>
<reference evidence="5" key="1">
    <citation type="submission" date="2022-08" db="EMBL/GenBank/DDBJ databases">
        <title>Complete Genome Sequences of 2 Bosea sp. soil isolates.</title>
        <authorList>
            <person name="Alvarez Arevalo M."/>
            <person name="Sterndorff E.B."/>
            <person name="Faurdal D."/>
            <person name="Joergensen T.S."/>
            <person name="Weber T."/>
        </authorList>
    </citation>
    <scope>NUCLEOTIDE SEQUENCE</scope>
    <source>
        <strain evidence="5">NBC_00436</strain>
    </source>
</reference>
<dbReference type="GO" id="GO:0003677">
    <property type="term" value="F:DNA binding"/>
    <property type="evidence" value="ECO:0007669"/>
    <property type="project" value="UniProtKB-KW"/>
</dbReference>
<dbReference type="InterPro" id="IPR000835">
    <property type="entry name" value="HTH_MarR-typ"/>
</dbReference>
<evidence type="ECO:0000256" key="3">
    <source>
        <dbReference type="ARBA" id="ARBA00023163"/>
    </source>
</evidence>
<dbReference type="AlphaFoldDB" id="A0A9E8CT30"/>
<evidence type="ECO:0000256" key="1">
    <source>
        <dbReference type="ARBA" id="ARBA00023015"/>
    </source>
</evidence>
<dbReference type="Gene3D" id="1.10.10.10">
    <property type="entry name" value="Winged helix-like DNA-binding domain superfamily/Winged helix DNA-binding domain"/>
    <property type="match status" value="1"/>
</dbReference>
<evidence type="ECO:0000313" key="5">
    <source>
        <dbReference type="EMBL" id="UZF88166.1"/>
    </source>
</evidence>
<dbReference type="PROSITE" id="PS50995">
    <property type="entry name" value="HTH_MARR_2"/>
    <property type="match status" value="1"/>
</dbReference>
<evidence type="ECO:0000259" key="4">
    <source>
        <dbReference type="PROSITE" id="PS50995"/>
    </source>
</evidence>
<dbReference type="Pfam" id="PF12802">
    <property type="entry name" value="MarR_2"/>
    <property type="match status" value="1"/>
</dbReference>
<sequence>MTRDSFLTFRLDQLSQTAMAKASQVYKERLGLNIRELRVLRAIGDQPGLSSRTLSEATFIEQTMVSKHLRKLVDAGFVQRELESADARRVALCLTTQGEAIRQEADRLGEEMERDFLSVLTPEELARFNRYIEKLRRWGAS</sequence>
<gene>
    <name evidence="5" type="ORF">NWE54_05080</name>
</gene>
<dbReference type="SMART" id="SM00347">
    <property type="entry name" value="HTH_MARR"/>
    <property type="match status" value="1"/>
</dbReference>
<dbReference type="EMBL" id="CP102774">
    <property type="protein sequence ID" value="UZF88166.1"/>
    <property type="molecule type" value="Genomic_DNA"/>
</dbReference>
<keyword evidence="3" id="KW-0804">Transcription</keyword>
<dbReference type="PANTHER" id="PTHR42756">
    <property type="entry name" value="TRANSCRIPTIONAL REGULATOR, MARR"/>
    <property type="match status" value="1"/>
</dbReference>
<dbReference type="SUPFAM" id="SSF46785">
    <property type="entry name" value="Winged helix' DNA-binding domain"/>
    <property type="match status" value="1"/>
</dbReference>
<keyword evidence="2" id="KW-0238">DNA-binding</keyword>
<feature type="domain" description="HTH marR-type" evidence="4">
    <location>
        <begin position="4"/>
        <end position="137"/>
    </location>
</feature>
<dbReference type="PANTHER" id="PTHR42756:SF1">
    <property type="entry name" value="TRANSCRIPTIONAL REPRESSOR OF EMRAB OPERON"/>
    <property type="match status" value="1"/>
</dbReference>
<organism evidence="5">
    <name type="scientific">Bosea sp. NBC_00436</name>
    <dbReference type="NCBI Taxonomy" id="2969620"/>
    <lineage>
        <taxon>Bacteria</taxon>
        <taxon>Pseudomonadati</taxon>
        <taxon>Pseudomonadota</taxon>
        <taxon>Alphaproteobacteria</taxon>
        <taxon>Hyphomicrobiales</taxon>
        <taxon>Boseaceae</taxon>
        <taxon>Bosea</taxon>
    </lineage>
</organism>
<proteinExistence type="predicted"/>
<dbReference type="InterPro" id="IPR036388">
    <property type="entry name" value="WH-like_DNA-bd_sf"/>
</dbReference>
<protein>
    <submittedName>
        <fullName evidence="5">MarR family winged helix-turn-helix transcriptional regulator</fullName>
    </submittedName>
</protein>
<accession>A0A9E8CT30</accession>
<keyword evidence="1" id="KW-0805">Transcription regulation</keyword>